<protein>
    <submittedName>
        <fullName evidence="2">Uncharacterized protein</fullName>
    </submittedName>
</protein>
<organism evidence="2 3">
    <name type="scientific">Enterococcus pallens ATCC BAA-351</name>
    <dbReference type="NCBI Taxonomy" id="1158607"/>
    <lineage>
        <taxon>Bacteria</taxon>
        <taxon>Bacillati</taxon>
        <taxon>Bacillota</taxon>
        <taxon>Bacilli</taxon>
        <taxon>Lactobacillales</taxon>
        <taxon>Enterococcaceae</taxon>
        <taxon>Enterococcus</taxon>
    </lineage>
</organism>
<dbReference type="Proteomes" id="UP000013782">
    <property type="component" value="Unassembled WGS sequence"/>
</dbReference>
<dbReference type="AlphaFoldDB" id="R2SGV4"/>
<dbReference type="OrthoDB" id="2237189at2"/>
<dbReference type="EMBL" id="AJAQ01000015">
    <property type="protein sequence ID" value="EOH94515.1"/>
    <property type="molecule type" value="Genomic_DNA"/>
</dbReference>
<keyword evidence="3" id="KW-1185">Reference proteome</keyword>
<evidence type="ECO:0000256" key="1">
    <source>
        <dbReference type="SAM" id="Phobius"/>
    </source>
</evidence>
<gene>
    <name evidence="2" type="ORF">UAU_02250</name>
</gene>
<dbReference type="PATRIC" id="fig|1158607.3.peg.2222"/>
<feature type="transmembrane region" description="Helical" evidence="1">
    <location>
        <begin position="7"/>
        <end position="32"/>
    </location>
</feature>
<evidence type="ECO:0000313" key="3">
    <source>
        <dbReference type="Proteomes" id="UP000013782"/>
    </source>
</evidence>
<reference evidence="2 3" key="1">
    <citation type="submission" date="2013-02" db="EMBL/GenBank/DDBJ databases">
        <title>The Genome Sequence of Enterococcus pallens BAA-351.</title>
        <authorList>
            <consortium name="The Broad Institute Genome Sequencing Platform"/>
            <consortium name="The Broad Institute Genome Sequencing Center for Infectious Disease"/>
            <person name="Earl A.M."/>
            <person name="Gilmore M.S."/>
            <person name="Lebreton F."/>
            <person name="Walker B."/>
            <person name="Young S.K."/>
            <person name="Zeng Q."/>
            <person name="Gargeya S."/>
            <person name="Fitzgerald M."/>
            <person name="Haas B."/>
            <person name="Abouelleil A."/>
            <person name="Alvarado L."/>
            <person name="Arachchi H.M."/>
            <person name="Berlin A.M."/>
            <person name="Chapman S.B."/>
            <person name="Dewar J."/>
            <person name="Goldberg J."/>
            <person name="Griggs A."/>
            <person name="Gujja S."/>
            <person name="Hansen M."/>
            <person name="Howarth C."/>
            <person name="Imamovic A."/>
            <person name="Larimer J."/>
            <person name="McCowan C."/>
            <person name="Murphy C."/>
            <person name="Neiman D."/>
            <person name="Pearson M."/>
            <person name="Priest M."/>
            <person name="Roberts A."/>
            <person name="Saif S."/>
            <person name="Shea T."/>
            <person name="Sisk P."/>
            <person name="Sykes S."/>
            <person name="Wortman J."/>
            <person name="Nusbaum C."/>
            <person name="Birren B."/>
        </authorList>
    </citation>
    <scope>NUCLEOTIDE SEQUENCE [LARGE SCALE GENOMIC DNA]</scope>
    <source>
        <strain evidence="2 3">ATCC BAA-351</strain>
    </source>
</reference>
<comment type="caution">
    <text evidence="2">The sequence shown here is derived from an EMBL/GenBank/DDBJ whole genome shotgun (WGS) entry which is preliminary data.</text>
</comment>
<feature type="transmembrane region" description="Helical" evidence="1">
    <location>
        <begin position="87"/>
        <end position="106"/>
    </location>
</feature>
<feature type="transmembrane region" description="Helical" evidence="1">
    <location>
        <begin position="44"/>
        <end position="63"/>
    </location>
</feature>
<accession>R2SGV4</accession>
<sequence>MNTSNILVFFCCGMIIVGSLFLCYYIYSLVLIDAKARGLERPRFWALVSLGGQSGGGLLLYLFKRRNYEVRLTQQEQAAMDRLKRKILAIFVLMFLAVIFFVFAMLPNMF</sequence>
<keyword evidence="1" id="KW-0812">Transmembrane</keyword>
<evidence type="ECO:0000313" key="2">
    <source>
        <dbReference type="EMBL" id="EOH94515.1"/>
    </source>
</evidence>
<keyword evidence="1" id="KW-1133">Transmembrane helix</keyword>
<dbReference type="HOGENOM" id="CLU_157181_0_0_9"/>
<keyword evidence="1" id="KW-0472">Membrane</keyword>
<dbReference type="eggNOG" id="ENOG5032TGR">
    <property type="taxonomic scope" value="Bacteria"/>
</dbReference>
<dbReference type="RefSeq" id="WP_010757241.1">
    <property type="nucleotide sequence ID" value="NZ_ASWD01000001.1"/>
</dbReference>
<proteinExistence type="predicted"/>
<name>R2SGV4_9ENTE</name>